<reference evidence="11" key="3">
    <citation type="journal article" date="2017" name="Plant Physiol. Biochem.">
        <title>Differential oxidative and antioxidative response of duckweed Lemna minor toward plant growth promoting/inhibiting bacteria.</title>
        <authorList>
            <person name="Ishizawa H."/>
            <person name="Kuroda M."/>
            <person name="Morikawa M."/>
            <person name="Ike M."/>
        </authorList>
    </citation>
    <scope>NUCLEOTIDE SEQUENCE [LARGE SCALE GENOMIC DNA]</scope>
    <source>
        <strain evidence="11">H3</strain>
    </source>
</reference>
<dbReference type="NCBIfam" id="TIGR01730">
    <property type="entry name" value="RND_mfp"/>
    <property type="match status" value="1"/>
</dbReference>
<reference evidence="11" key="1">
    <citation type="journal article" date="2017" name="Biotechnol. Biofuels">
        <title>Evaluation of environmental bacterial communities as a factor affecting the growth of duckweed Lemna minor.</title>
        <authorList>
            <person name="Ishizawa H."/>
            <person name="Kuroda M."/>
            <person name="Morikawa M."/>
            <person name="Ike M."/>
        </authorList>
    </citation>
    <scope>NUCLEOTIDE SEQUENCE [LARGE SCALE GENOMIC DNA]</scope>
    <source>
        <strain evidence="11">H3</strain>
    </source>
</reference>
<evidence type="ECO:0000256" key="5">
    <source>
        <dbReference type="SAM" id="Coils"/>
    </source>
</evidence>
<protein>
    <submittedName>
        <fullName evidence="10">Macrolide-specific efflux protein MacA</fullName>
    </submittedName>
</protein>
<feature type="region of interest" description="Disordered" evidence="6">
    <location>
        <begin position="263"/>
        <end position="291"/>
    </location>
</feature>
<dbReference type="InterPro" id="IPR058624">
    <property type="entry name" value="MdtA-like_HH"/>
</dbReference>
<keyword evidence="4 5" id="KW-0175">Coiled coil</keyword>
<dbReference type="STRING" id="332411.VI06_00615"/>
<dbReference type="OrthoDB" id="9784484at2"/>
<dbReference type="GO" id="GO:1990961">
    <property type="term" value="P:xenobiotic detoxification by transmembrane export across the plasma membrane"/>
    <property type="evidence" value="ECO:0007669"/>
    <property type="project" value="InterPro"/>
</dbReference>
<reference evidence="10 11" key="2">
    <citation type="journal article" date="2017" name="Genome Announc.">
        <title>Draft genome sequence of Aquitalea magnusonii strain H3, a plant growth-promoting bacterium of duckweed Lemna minor.</title>
        <authorList>
            <person name="Ishizawa H."/>
            <person name="Kuroda M."/>
            <person name="Ike M."/>
        </authorList>
    </citation>
    <scope>NUCLEOTIDE SEQUENCE [LARGE SCALE GENOMIC DNA]</scope>
    <source>
        <strain evidence="10 11">H3</strain>
    </source>
</reference>
<dbReference type="Gene3D" id="6.10.140.1990">
    <property type="match status" value="1"/>
</dbReference>
<feature type="domain" description="Multidrug resistance protein MdtA-like barrel-sandwich hybrid" evidence="8">
    <location>
        <begin position="60"/>
        <end position="215"/>
    </location>
</feature>
<sequence>MPRFISLHRRSLLVAAVLLLAVAVYLLYPRPPASHYLTATVSPMNLEDTVLATGTIKALREVSVGAQVSGQVKSLKVRLGQSVKKGELLAEIDPRTQENSLEDAQASVSSYQSQLKSKLAALLKAKQDFARQQQMLGQQATSQESYDSAKAALDGADADAQQLQAQLQQARISLKTAQLNLGYTRILAPIDGVVVALPVEEGQTVNASQSTPTIVKLAQLDTVTVKAEISEGDVVKVKPGLPVYFTILGEPDRRYQASLRSIDPAPQSYSDSSDSTSTSSTSTSSSSSSSSSTAIYYYGLFDVPNPQHKLRINMTAQVTVVLSQVKGVLAIPANALGVAGKDGRYAVRVLQADGQIQPRQVKIGLNNNVHAQVLSGLRAGEQVVLGEASASTSSSSGHNGPPPMGM</sequence>
<dbReference type="Pfam" id="PF25876">
    <property type="entry name" value="HH_MFP_RND"/>
    <property type="match status" value="1"/>
</dbReference>
<evidence type="ECO:0000256" key="2">
    <source>
        <dbReference type="ARBA" id="ARBA00009477"/>
    </source>
</evidence>
<keyword evidence="11" id="KW-1185">Reference proteome</keyword>
<evidence type="ECO:0000313" key="11">
    <source>
        <dbReference type="Proteomes" id="UP000198290"/>
    </source>
</evidence>
<proteinExistence type="inferred from homology"/>
<dbReference type="AlphaFoldDB" id="A0A3G9GIX6"/>
<dbReference type="SUPFAM" id="SSF111369">
    <property type="entry name" value="HlyD-like secretion proteins"/>
    <property type="match status" value="1"/>
</dbReference>
<feature type="domain" description="Multidrug resistance protein MdtA-like C-terminal permuted SH3" evidence="9">
    <location>
        <begin position="328"/>
        <end position="388"/>
    </location>
</feature>
<feature type="region of interest" description="Disordered" evidence="6">
    <location>
        <begin position="386"/>
        <end position="406"/>
    </location>
</feature>
<dbReference type="InterPro" id="IPR030190">
    <property type="entry name" value="MacA_alpha-hairpin_sf"/>
</dbReference>
<dbReference type="GO" id="GO:0015562">
    <property type="term" value="F:efflux transmembrane transporter activity"/>
    <property type="evidence" value="ECO:0007669"/>
    <property type="project" value="TreeGrafter"/>
</dbReference>
<dbReference type="KEGG" id="amah:DLM_1861"/>
<name>A0A3G9GIX6_9NEIS</name>
<keyword evidence="3" id="KW-0813">Transport</keyword>
<dbReference type="Gene3D" id="2.40.30.170">
    <property type="match status" value="1"/>
</dbReference>
<evidence type="ECO:0000313" key="10">
    <source>
        <dbReference type="EMBL" id="BBF85477.1"/>
    </source>
</evidence>
<comment type="similarity">
    <text evidence="2">Belongs to the membrane fusion protein (MFP) (TC 8.A.1) family.</text>
</comment>
<dbReference type="GO" id="GO:1990195">
    <property type="term" value="C:macrolide transmembrane transporter complex"/>
    <property type="evidence" value="ECO:0007669"/>
    <property type="project" value="InterPro"/>
</dbReference>
<feature type="compositionally biased region" description="Low complexity" evidence="6">
    <location>
        <begin position="270"/>
        <end position="291"/>
    </location>
</feature>
<dbReference type="InterPro" id="IPR058625">
    <property type="entry name" value="MdtA-like_BSH"/>
</dbReference>
<dbReference type="EMBL" id="AP018823">
    <property type="protein sequence ID" value="BBF85477.1"/>
    <property type="molecule type" value="Genomic_DNA"/>
</dbReference>
<organism evidence="10 11">
    <name type="scientific">Aquitalea magnusonii</name>
    <dbReference type="NCBI Taxonomy" id="332411"/>
    <lineage>
        <taxon>Bacteria</taxon>
        <taxon>Pseudomonadati</taxon>
        <taxon>Pseudomonadota</taxon>
        <taxon>Betaproteobacteria</taxon>
        <taxon>Neisseriales</taxon>
        <taxon>Chromobacteriaceae</taxon>
        <taxon>Aquitalea</taxon>
    </lineage>
</organism>
<dbReference type="PANTHER" id="PTHR30469:SF33">
    <property type="entry name" value="SLR1207 PROTEIN"/>
    <property type="match status" value="1"/>
</dbReference>
<dbReference type="GO" id="GO:0030313">
    <property type="term" value="C:cell envelope"/>
    <property type="evidence" value="ECO:0007669"/>
    <property type="project" value="UniProtKB-SubCell"/>
</dbReference>
<dbReference type="Gene3D" id="2.40.50.100">
    <property type="match status" value="1"/>
</dbReference>
<evidence type="ECO:0000259" key="8">
    <source>
        <dbReference type="Pfam" id="PF25917"/>
    </source>
</evidence>
<feature type="coiled-coil region" evidence="5">
    <location>
        <begin position="146"/>
        <end position="180"/>
    </location>
</feature>
<dbReference type="Pfam" id="PF25917">
    <property type="entry name" value="BSH_RND"/>
    <property type="match status" value="1"/>
</dbReference>
<gene>
    <name evidence="10" type="ORF">DLM_1861</name>
</gene>
<dbReference type="GO" id="GO:0019898">
    <property type="term" value="C:extrinsic component of membrane"/>
    <property type="evidence" value="ECO:0007669"/>
    <property type="project" value="InterPro"/>
</dbReference>
<feature type="domain" description="Multidrug resistance protein MdtA-like alpha-helical hairpin" evidence="7">
    <location>
        <begin position="109"/>
        <end position="184"/>
    </location>
</feature>
<dbReference type="Gene3D" id="2.40.420.20">
    <property type="match status" value="1"/>
</dbReference>
<dbReference type="Proteomes" id="UP000198290">
    <property type="component" value="Chromosome"/>
</dbReference>
<comment type="subcellular location">
    <subcellularLocation>
        <location evidence="1">Cell envelope</location>
    </subcellularLocation>
</comment>
<evidence type="ECO:0000256" key="4">
    <source>
        <dbReference type="ARBA" id="ARBA00023054"/>
    </source>
</evidence>
<dbReference type="RefSeq" id="WP_089083320.1">
    <property type="nucleotide sequence ID" value="NZ_AP018823.1"/>
</dbReference>
<evidence type="ECO:0000259" key="9">
    <source>
        <dbReference type="Pfam" id="PF25967"/>
    </source>
</evidence>
<dbReference type="InterPro" id="IPR058627">
    <property type="entry name" value="MdtA-like_C"/>
</dbReference>
<dbReference type="Pfam" id="PF25967">
    <property type="entry name" value="RND-MFP_C"/>
    <property type="match status" value="1"/>
</dbReference>
<dbReference type="PANTHER" id="PTHR30469">
    <property type="entry name" value="MULTIDRUG RESISTANCE PROTEIN MDTA"/>
    <property type="match status" value="1"/>
</dbReference>
<evidence type="ECO:0000259" key="7">
    <source>
        <dbReference type="Pfam" id="PF25876"/>
    </source>
</evidence>
<accession>A0A3G9GIX6</accession>
<evidence type="ECO:0000256" key="1">
    <source>
        <dbReference type="ARBA" id="ARBA00004196"/>
    </source>
</evidence>
<evidence type="ECO:0000256" key="3">
    <source>
        <dbReference type="ARBA" id="ARBA00022448"/>
    </source>
</evidence>
<evidence type="ECO:0000256" key="6">
    <source>
        <dbReference type="SAM" id="MobiDB-lite"/>
    </source>
</evidence>
<dbReference type="GO" id="GO:1990281">
    <property type="term" value="C:efflux pump complex"/>
    <property type="evidence" value="ECO:0007669"/>
    <property type="project" value="TreeGrafter"/>
</dbReference>
<dbReference type="InterPro" id="IPR006143">
    <property type="entry name" value="RND_pump_MFP"/>
</dbReference>